<dbReference type="RefSeq" id="WP_377468462.1">
    <property type="nucleotide sequence ID" value="NZ_JBHLWN010000019.1"/>
</dbReference>
<protein>
    <recommendedName>
        <fullName evidence="3">Histidine kinase/HSP90-like ATPase domain-containing protein</fullName>
    </recommendedName>
</protein>
<evidence type="ECO:0000313" key="1">
    <source>
        <dbReference type="EMBL" id="MFC0211482.1"/>
    </source>
</evidence>
<comment type="caution">
    <text evidence="1">The sequence shown here is derived from an EMBL/GenBank/DDBJ whole genome shotgun (WGS) entry which is preliminary data.</text>
</comment>
<reference evidence="1 2" key="1">
    <citation type="submission" date="2024-09" db="EMBL/GenBank/DDBJ databases">
        <authorList>
            <person name="Sun Q."/>
            <person name="Mori K."/>
        </authorList>
    </citation>
    <scope>NUCLEOTIDE SEQUENCE [LARGE SCALE GENOMIC DNA]</scope>
    <source>
        <strain evidence="1 2">CCM 7759</strain>
    </source>
</reference>
<organism evidence="1 2">
    <name type="scientific">Paenibacillus chartarius</name>
    <dbReference type="NCBI Taxonomy" id="747481"/>
    <lineage>
        <taxon>Bacteria</taxon>
        <taxon>Bacillati</taxon>
        <taxon>Bacillota</taxon>
        <taxon>Bacilli</taxon>
        <taxon>Bacillales</taxon>
        <taxon>Paenibacillaceae</taxon>
        <taxon>Paenibacillus</taxon>
    </lineage>
</organism>
<dbReference type="Proteomes" id="UP001589776">
    <property type="component" value="Unassembled WGS sequence"/>
</dbReference>
<evidence type="ECO:0008006" key="3">
    <source>
        <dbReference type="Google" id="ProtNLM"/>
    </source>
</evidence>
<accession>A0ABV6DFR1</accession>
<dbReference type="SUPFAM" id="SSF55874">
    <property type="entry name" value="ATPase domain of HSP90 chaperone/DNA topoisomerase II/histidine kinase"/>
    <property type="match status" value="1"/>
</dbReference>
<keyword evidence="2" id="KW-1185">Reference proteome</keyword>
<name>A0ABV6DFR1_9BACL</name>
<proteinExistence type="predicted"/>
<dbReference type="EMBL" id="JBHLWN010000019">
    <property type="protein sequence ID" value="MFC0211482.1"/>
    <property type="molecule type" value="Genomic_DNA"/>
</dbReference>
<sequence length="188" mass="22169">MGLTQVFSVVYDHGGHIKVESEEGVGTKFTITIPTDSGKQRYEVNKLNLTINDGQHMREFFEANKQKFEEQLLQEAVNVRDKVEEIQTIGNINLLKNAHKLVLFLIEGRKHEIITFAKEEGVSWARHSLTLSFKLEWMHAIRRVVWDFLYNFDRLKEVEPGIEHFYTQEKQINELIDQFLNYFFISYS</sequence>
<gene>
    <name evidence="1" type="ORF">ACFFK0_03295</name>
</gene>
<dbReference type="InterPro" id="IPR036890">
    <property type="entry name" value="HATPase_C_sf"/>
</dbReference>
<dbReference type="Gene3D" id="3.30.565.10">
    <property type="entry name" value="Histidine kinase-like ATPase, C-terminal domain"/>
    <property type="match status" value="1"/>
</dbReference>
<evidence type="ECO:0000313" key="2">
    <source>
        <dbReference type="Proteomes" id="UP001589776"/>
    </source>
</evidence>